<evidence type="ECO:0000313" key="1">
    <source>
        <dbReference type="EMBL" id="ACZ10243.1"/>
    </source>
</evidence>
<reference evidence="1 2" key="2">
    <citation type="journal article" date="2010" name="Stand. Genomic Sci.">
        <title>Complete genome sequence of Sebaldella termitidis type strain (NCTC 11300).</title>
        <authorList>
            <person name="Harmon-Smith M."/>
            <person name="Celia L."/>
            <person name="Chertkov O."/>
            <person name="Lapidus A."/>
            <person name="Copeland A."/>
            <person name="Glavina Del Rio T."/>
            <person name="Nolan M."/>
            <person name="Lucas S."/>
            <person name="Tice H."/>
            <person name="Cheng J.F."/>
            <person name="Han C."/>
            <person name="Detter J.C."/>
            <person name="Bruce D."/>
            <person name="Goodwin L."/>
            <person name="Pitluck S."/>
            <person name="Pati A."/>
            <person name="Liolios K."/>
            <person name="Ivanova N."/>
            <person name="Mavromatis K."/>
            <person name="Mikhailova N."/>
            <person name="Chen A."/>
            <person name="Palaniappan K."/>
            <person name="Land M."/>
            <person name="Hauser L."/>
            <person name="Chang Y.J."/>
            <person name="Jeffries C.D."/>
            <person name="Brettin T."/>
            <person name="Goker M."/>
            <person name="Beck B."/>
            <person name="Bristow J."/>
            <person name="Eisen J.A."/>
            <person name="Markowitz V."/>
            <person name="Hugenholtz P."/>
            <person name="Kyrpides N.C."/>
            <person name="Klenk H.P."/>
            <person name="Chen F."/>
        </authorList>
    </citation>
    <scope>NUCLEOTIDE SEQUENCE [LARGE SCALE GENOMIC DNA]</scope>
    <source>
        <strain evidence="2">ATCC 33386 / NCTC 11300</strain>
    </source>
</reference>
<dbReference type="AlphaFoldDB" id="D1AQI3"/>
<dbReference type="Proteomes" id="UP000000845">
    <property type="component" value="Chromosome"/>
</dbReference>
<organism evidence="1 2">
    <name type="scientific">Sebaldella termitidis (strain ATCC 33386 / NCTC 11300)</name>
    <dbReference type="NCBI Taxonomy" id="526218"/>
    <lineage>
        <taxon>Bacteria</taxon>
        <taxon>Fusobacteriati</taxon>
        <taxon>Fusobacteriota</taxon>
        <taxon>Fusobacteriia</taxon>
        <taxon>Fusobacteriales</taxon>
        <taxon>Leptotrichiaceae</taxon>
        <taxon>Sebaldella</taxon>
    </lineage>
</organism>
<reference evidence="2" key="1">
    <citation type="submission" date="2009-09" db="EMBL/GenBank/DDBJ databases">
        <title>The complete chromosome of Sebaldella termitidis ATCC 33386.</title>
        <authorList>
            <consortium name="US DOE Joint Genome Institute (JGI-PGF)"/>
            <person name="Lucas S."/>
            <person name="Copeland A."/>
            <person name="Lapidus A."/>
            <person name="Glavina del Rio T."/>
            <person name="Dalin E."/>
            <person name="Tice H."/>
            <person name="Bruce D."/>
            <person name="Goodwin L."/>
            <person name="Pitluck S."/>
            <person name="Kyrpides N."/>
            <person name="Mavromatis K."/>
            <person name="Ivanova N."/>
            <person name="Mikhailova N."/>
            <person name="Sims D."/>
            <person name="Meincke L."/>
            <person name="Brettin T."/>
            <person name="Detter J.C."/>
            <person name="Han C."/>
            <person name="Larimer F."/>
            <person name="Land M."/>
            <person name="Hauser L."/>
            <person name="Markowitz V."/>
            <person name="Cheng J.F."/>
            <person name="Hugenholtz P."/>
            <person name="Woyke T."/>
            <person name="Wu D."/>
            <person name="Eisen J.A."/>
        </authorList>
    </citation>
    <scope>NUCLEOTIDE SEQUENCE [LARGE SCALE GENOMIC DNA]</scope>
    <source>
        <strain evidence="2">ATCC 33386 / NCTC 11300</strain>
    </source>
</reference>
<protein>
    <submittedName>
        <fullName evidence="1">Uncharacterized protein</fullName>
    </submittedName>
</protein>
<dbReference type="EMBL" id="CP001739">
    <property type="protein sequence ID" value="ACZ10243.1"/>
    <property type="molecule type" value="Genomic_DNA"/>
</dbReference>
<evidence type="ECO:0000313" key="2">
    <source>
        <dbReference type="Proteomes" id="UP000000845"/>
    </source>
</evidence>
<proteinExistence type="predicted"/>
<dbReference type="KEGG" id="str:Sterm_3404"/>
<dbReference type="STRING" id="526218.Sterm_3404"/>
<name>D1AQI3_SEBTE</name>
<gene>
    <name evidence="1" type="ordered locus">Sterm_3404</name>
</gene>
<sequence>MVRDGLVFYDGNKKIIFNQFSFCEYVKWNIVRFAGKTYEEADTIVNESNLAREAERAGEAYCLIHETEYHWAMLLVYGNMYWLHGVPYPEPCSNEEYVIWESEISEKYNLKEICEFYSE</sequence>
<keyword evidence="2" id="KW-1185">Reference proteome</keyword>
<dbReference type="eggNOG" id="ENOG50338QE">
    <property type="taxonomic scope" value="Bacteria"/>
</dbReference>
<accession>D1AQI3</accession>
<dbReference type="RefSeq" id="WP_012862825.1">
    <property type="nucleotide sequence ID" value="NC_013517.1"/>
</dbReference>
<dbReference type="HOGENOM" id="CLU_1958090_0_0_0"/>